<feature type="domain" description="PTS EIIB type-4" evidence="8">
    <location>
        <begin position="1"/>
        <end position="162"/>
    </location>
</feature>
<dbReference type="HOGENOM" id="CLU_116175_3_0_11"/>
<dbReference type="STRING" id="633147.Olsu_0668"/>
<keyword evidence="10" id="KW-1185">Reference proteome</keyword>
<keyword evidence="5" id="KW-0808">Transferase</keyword>
<organism evidence="9 10">
    <name type="scientific">Olsenella uli (strain ATCC 49627 / DSM 7084 / CCUG 31166 / CIP 109912 / JCM 12494 / LMG 11480 / NCIMB 702895 / VPI D76D-27C)</name>
    <name type="common">Lactobacillus uli</name>
    <dbReference type="NCBI Taxonomy" id="633147"/>
    <lineage>
        <taxon>Bacteria</taxon>
        <taxon>Bacillati</taxon>
        <taxon>Actinomycetota</taxon>
        <taxon>Coriobacteriia</taxon>
        <taxon>Coriobacteriales</taxon>
        <taxon>Atopobiaceae</taxon>
        <taxon>Olsenella</taxon>
    </lineage>
</organism>
<dbReference type="AlphaFoldDB" id="E1QZG8"/>
<dbReference type="GeneID" id="78512087"/>
<evidence type="ECO:0000256" key="1">
    <source>
        <dbReference type="ARBA" id="ARBA00004496"/>
    </source>
</evidence>
<dbReference type="EMBL" id="CP002106">
    <property type="protein sequence ID" value="ADK67782.1"/>
    <property type="molecule type" value="Genomic_DNA"/>
</dbReference>
<evidence type="ECO:0000256" key="5">
    <source>
        <dbReference type="ARBA" id="ARBA00022679"/>
    </source>
</evidence>
<keyword evidence="6" id="KW-0598">Phosphotransferase system</keyword>
<protein>
    <submittedName>
        <fullName evidence="9">PTS system sorbose subfamily IIB component</fullName>
    </submittedName>
</protein>
<evidence type="ECO:0000259" key="8">
    <source>
        <dbReference type="PROSITE" id="PS51101"/>
    </source>
</evidence>
<dbReference type="OrthoDB" id="9788818at2"/>
<evidence type="ECO:0000256" key="4">
    <source>
        <dbReference type="ARBA" id="ARBA00022597"/>
    </source>
</evidence>
<comment type="subcellular location">
    <subcellularLocation>
        <location evidence="1">Cytoplasm</location>
    </subcellularLocation>
</comment>
<keyword evidence="2" id="KW-0813">Transport</keyword>
<dbReference type="InterPro" id="IPR004720">
    <property type="entry name" value="PTS_IIB_sorbose-sp"/>
</dbReference>
<proteinExistence type="predicted"/>
<accession>E1QZG8</accession>
<keyword evidence="4" id="KW-0762">Sugar transport</keyword>
<dbReference type="InterPro" id="IPR036667">
    <property type="entry name" value="PTS_IIB_sorbose-sp_sf"/>
</dbReference>
<dbReference type="eggNOG" id="COG3444">
    <property type="taxonomic scope" value="Bacteria"/>
</dbReference>
<dbReference type="SUPFAM" id="SSF52728">
    <property type="entry name" value="PTS IIb component"/>
    <property type="match status" value="1"/>
</dbReference>
<evidence type="ECO:0000256" key="6">
    <source>
        <dbReference type="ARBA" id="ARBA00022683"/>
    </source>
</evidence>
<dbReference type="GO" id="GO:0009401">
    <property type="term" value="P:phosphoenolpyruvate-dependent sugar phosphotransferase system"/>
    <property type="evidence" value="ECO:0007669"/>
    <property type="project" value="UniProtKB-KW"/>
</dbReference>
<keyword evidence="7" id="KW-0418">Kinase</keyword>
<evidence type="ECO:0000313" key="10">
    <source>
        <dbReference type="Proteomes" id="UP000000333"/>
    </source>
</evidence>
<evidence type="ECO:0000256" key="7">
    <source>
        <dbReference type="ARBA" id="ARBA00022777"/>
    </source>
</evidence>
<gene>
    <name evidence="9" type="ordered locus">Olsu_0668</name>
</gene>
<dbReference type="GO" id="GO:0016301">
    <property type="term" value="F:kinase activity"/>
    <property type="evidence" value="ECO:0007669"/>
    <property type="project" value="UniProtKB-KW"/>
</dbReference>
<dbReference type="Proteomes" id="UP000000333">
    <property type="component" value="Chromosome"/>
</dbReference>
<evidence type="ECO:0000256" key="3">
    <source>
        <dbReference type="ARBA" id="ARBA00022490"/>
    </source>
</evidence>
<dbReference type="Pfam" id="PF03830">
    <property type="entry name" value="PTSIIB_sorb"/>
    <property type="match status" value="1"/>
</dbReference>
<evidence type="ECO:0000256" key="2">
    <source>
        <dbReference type="ARBA" id="ARBA00022448"/>
    </source>
</evidence>
<reference evidence="9 10" key="1">
    <citation type="journal article" date="2010" name="Stand. Genomic Sci.">
        <title>Complete genome sequence of Olsenella uli type strain (VPI D76D-27C).</title>
        <authorList>
            <person name="Goker M."/>
            <person name="Held B."/>
            <person name="Lucas S."/>
            <person name="Nolan M."/>
            <person name="Yasawong M."/>
            <person name="Glavina Del Rio T."/>
            <person name="Tice H."/>
            <person name="Cheng J.F."/>
            <person name="Bruce D."/>
            <person name="Detter J.C."/>
            <person name="Tapia R."/>
            <person name="Han C."/>
            <person name="Goodwin L."/>
            <person name="Pitluck S."/>
            <person name="Liolios K."/>
            <person name="Ivanova N."/>
            <person name="Mavromatis K."/>
            <person name="Mikhailova N."/>
            <person name="Pati A."/>
            <person name="Chen A."/>
            <person name="Palaniappan K."/>
            <person name="Land M."/>
            <person name="Hauser L."/>
            <person name="Chang Y.J."/>
            <person name="Jeffries C.D."/>
            <person name="Rohde M."/>
            <person name="Sikorski J."/>
            <person name="Pukall R."/>
            <person name="Woyke T."/>
            <person name="Bristow J."/>
            <person name="Eisen J.A."/>
            <person name="Markowitz V."/>
            <person name="Hugenholtz P."/>
            <person name="Kyrpides N.C."/>
            <person name="Klenk H.P."/>
            <person name="Lapidus A."/>
        </authorList>
    </citation>
    <scope>NUCLEOTIDE SEQUENCE [LARGE SCALE GENOMIC DNA]</scope>
    <source>
        <strain evidence="10">ATCC 49627 / DSM 7084 / CIP 109912 / JCM 12494 / NCIMB 702895 / VPI D76D-27C</strain>
    </source>
</reference>
<dbReference type="GO" id="GO:0008982">
    <property type="term" value="F:protein-N(PI)-phosphohistidine-sugar phosphotransferase activity"/>
    <property type="evidence" value="ECO:0007669"/>
    <property type="project" value="InterPro"/>
</dbReference>
<dbReference type="KEGG" id="ols:Olsu_0668"/>
<dbReference type="PROSITE" id="PS51101">
    <property type="entry name" value="PTS_EIIB_TYPE_4"/>
    <property type="match status" value="1"/>
</dbReference>
<evidence type="ECO:0000313" key="9">
    <source>
        <dbReference type="EMBL" id="ADK67782.1"/>
    </source>
</evidence>
<sequence length="162" mass="17944">MKDLVLVRIDDRLIHGQIATQWLKTTHANKVLVMDDALPDNAFQVRILKAAAPSGIKVVVKDVEGGVAWCLREPKEDERVMVLVKVPETIEALIDGGISLHDVILGGMGFKEGRSRINRNVSASPEEVECMQRIVARGTRILYQLVPSDAPKDLNNVLAERE</sequence>
<keyword evidence="3" id="KW-0963">Cytoplasm</keyword>
<dbReference type="RefSeq" id="WP_013251534.1">
    <property type="nucleotide sequence ID" value="NC_014363.1"/>
</dbReference>
<dbReference type="Gene3D" id="3.40.35.10">
    <property type="entry name" value="Phosphotransferase system, sorbose subfamily IIB component"/>
    <property type="match status" value="1"/>
</dbReference>
<name>E1QZG8_OLSUV</name>
<dbReference type="GO" id="GO:0005737">
    <property type="term" value="C:cytoplasm"/>
    <property type="evidence" value="ECO:0007669"/>
    <property type="project" value="UniProtKB-SubCell"/>
</dbReference>